<dbReference type="OrthoDB" id="2654359at2"/>
<protein>
    <submittedName>
        <fullName evidence="1">Uncharacterized protein</fullName>
    </submittedName>
</protein>
<dbReference type="AlphaFoldDB" id="A0A3M8DZW1"/>
<reference evidence="1 2" key="1">
    <citation type="submission" date="2018-10" db="EMBL/GenBank/DDBJ databases">
        <title>Phylogenomics of Brevibacillus.</title>
        <authorList>
            <person name="Dunlap C."/>
        </authorList>
    </citation>
    <scope>NUCLEOTIDE SEQUENCE [LARGE SCALE GENOMIC DNA]</scope>
    <source>
        <strain evidence="1 2">JCM 15716</strain>
    </source>
</reference>
<evidence type="ECO:0000313" key="1">
    <source>
        <dbReference type="EMBL" id="RNB92527.1"/>
    </source>
</evidence>
<proteinExistence type="predicted"/>
<dbReference type="RefSeq" id="WP_122916232.1">
    <property type="nucleotide sequence ID" value="NZ_RHHQ01000003.1"/>
</dbReference>
<evidence type="ECO:0000313" key="2">
    <source>
        <dbReference type="Proteomes" id="UP000271031"/>
    </source>
</evidence>
<dbReference type="Proteomes" id="UP000271031">
    <property type="component" value="Unassembled WGS sequence"/>
</dbReference>
<comment type="caution">
    <text evidence="1">The sequence shown here is derived from an EMBL/GenBank/DDBJ whole genome shotgun (WGS) entry which is preliminary data.</text>
</comment>
<dbReference type="EMBL" id="RHHQ01000003">
    <property type="protein sequence ID" value="RNB92527.1"/>
    <property type="molecule type" value="Genomic_DNA"/>
</dbReference>
<name>A0A3M8DZW1_9BACL</name>
<sequence>MNFTLECIKGLSRVDINLYLGIAKLGTIRGWKLSYKNPHQINNELCIVEYAELVDISSNKIDITEPILSTALPLGNDNDEYPVLFIQNGNNLPAFIEGRLLSHKQFNRLIEKGTKLSKNSTKLLTIQSLRNILRKTFPVNIPRCSWNELSDNLLRFIEILLEKFPYLDYLPVAERREFRKNSIADASLAWELYLKYFKDEWLKNGNRNSLPDINTRINYQGWTGNFFDRQNPLLIIYLGKNGKLQFNDAQRELIYTIWKDWIT</sequence>
<accession>A0A3M8DZW1</accession>
<organism evidence="1 2">
    <name type="scientific">Brevibacillus fluminis</name>
    <dbReference type="NCBI Taxonomy" id="511487"/>
    <lineage>
        <taxon>Bacteria</taxon>
        <taxon>Bacillati</taxon>
        <taxon>Bacillota</taxon>
        <taxon>Bacilli</taxon>
        <taxon>Bacillales</taxon>
        <taxon>Paenibacillaceae</taxon>
        <taxon>Brevibacillus</taxon>
    </lineage>
</organism>
<keyword evidence="2" id="KW-1185">Reference proteome</keyword>
<gene>
    <name evidence="1" type="ORF">EDM56_02195</name>
</gene>